<dbReference type="EMBL" id="AONH01000005">
    <property type="protein sequence ID" value="KGM88931.1"/>
    <property type="molecule type" value="Genomic_DNA"/>
</dbReference>
<dbReference type="HOGENOM" id="CLU_1244365_0_0_5"/>
<gene>
    <name evidence="1" type="ORF">rosmuc_01154</name>
</gene>
<evidence type="ECO:0000313" key="1">
    <source>
        <dbReference type="EMBL" id="KGM88931.1"/>
    </source>
</evidence>
<dbReference type="AlphaFoldDB" id="A0A0A0HPQ9"/>
<dbReference type="OrthoDB" id="7827308at2"/>
<protein>
    <submittedName>
        <fullName evidence="1">Uncharacterized protein</fullName>
    </submittedName>
</protein>
<name>A0A0A0HPQ9_9RHOB</name>
<dbReference type="Proteomes" id="UP000030021">
    <property type="component" value="Unassembled WGS sequence"/>
</dbReference>
<comment type="caution">
    <text evidence="1">The sequence shown here is derived from an EMBL/GenBank/DDBJ whole genome shotgun (WGS) entry which is preliminary data.</text>
</comment>
<organism evidence="1 2">
    <name type="scientific">Roseovarius mucosus DSM 17069</name>
    <dbReference type="NCBI Taxonomy" id="1288298"/>
    <lineage>
        <taxon>Bacteria</taxon>
        <taxon>Pseudomonadati</taxon>
        <taxon>Pseudomonadota</taxon>
        <taxon>Alphaproteobacteria</taxon>
        <taxon>Rhodobacterales</taxon>
        <taxon>Roseobacteraceae</taxon>
        <taxon>Roseovarius</taxon>
    </lineage>
</organism>
<proteinExistence type="predicted"/>
<accession>A0A0A0HPQ9</accession>
<dbReference type="PATRIC" id="fig|1288298.3.peg.1166"/>
<sequence length="214" mass="22971">MTDPLTSDEIAALFTRADGEFLFARWGRPIVPVVFGTDDATLSVVKGAVEAVVAVAGHQMAETDPELGANLMLFFFRDWKELPEVPGLDRLIPDLGPLVARLEAAEANQYRIFRFDPAGAIRACFVFLRMDAHLSAVPAETLALSQIVQSMLLWSDRAFQDRSALAVLPGGGVVLRPEIGALIRASYDPVLPPVSQGASHALRLAARIGSGGAH</sequence>
<dbReference type="eggNOG" id="ENOG502Z9D8">
    <property type="taxonomic scope" value="Bacteria"/>
</dbReference>
<reference evidence="1 2" key="1">
    <citation type="submission" date="2013-01" db="EMBL/GenBank/DDBJ databases">
        <authorList>
            <person name="Fiebig A."/>
            <person name="Goeker M."/>
            <person name="Klenk H.-P.P."/>
        </authorList>
    </citation>
    <scope>NUCLEOTIDE SEQUENCE [LARGE SCALE GENOMIC DNA]</scope>
    <source>
        <strain evidence="1 2">DSM 17069</strain>
    </source>
</reference>
<evidence type="ECO:0000313" key="2">
    <source>
        <dbReference type="Proteomes" id="UP000030021"/>
    </source>
</evidence>
<dbReference type="STRING" id="215743.ROSMUCSMR3_03860"/>